<evidence type="ECO:0000256" key="5">
    <source>
        <dbReference type="ARBA" id="ARBA00022723"/>
    </source>
</evidence>
<evidence type="ECO:0000256" key="8">
    <source>
        <dbReference type="ARBA" id="ARBA00023004"/>
    </source>
</evidence>
<comment type="cofactor">
    <cofactor evidence="11">
        <name>[2Fe-2S] cluster</name>
        <dbReference type="ChEBI" id="CHEBI:190135"/>
    </cofactor>
    <text evidence="11">Binds 1 [2Fe-2S] cluster per subunit.</text>
</comment>
<dbReference type="AlphaFoldDB" id="A0A7J3ZL12"/>
<sequence>MPEQNEIIEKKELAPRIKELVVYAPFIARSAKPGQFVMVVPHEKGERIPLTLVDWSEGEGWIKLVFLEVGVSTIRLGKLEEGDKVFHIAGPLGNPSVTERYGTAALIGGGVANAALYPIARVLRSKGNEVVAVIGARTASMLIYERELREVCSEVHVATDDGSVGFRGFVSQLLDSLVQSDYRFDVAWIIGPAPMMKACTEVTKRHGIRAYASLNPLMVCGIGMCGTCRVTVSGRVRFACLEGPEFDAHEVDWDELISRLNTYREEERLSLDLLYKGLEVEAE</sequence>
<evidence type="ECO:0000256" key="11">
    <source>
        <dbReference type="PIRSR" id="PIRSR006816-2"/>
    </source>
</evidence>
<name>A0A7J3ZL12_9CREN</name>
<dbReference type="PIRSF" id="PIRSF006816">
    <property type="entry name" value="Cyc3_hyd_g"/>
    <property type="match status" value="1"/>
</dbReference>
<dbReference type="Gene3D" id="3.40.50.80">
    <property type="entry name" value="Nucleotide-binding domain of ferredoxin-NADP reductase (FNR) module"/>
    <property type="match status" value="1"/>
</dbReference>
<gene>
    <name evidence="13" type="ORF">ENM78_05025</name>
</gene>
<dbReference type="Pfam" id="PF10418">
    <property type="entry name" value="DHODB_Fe-S_bind"/>
    <property type="match status" value="1"/>
</dbReference>
<dbReference type="PROSITE" id="PS51384">
    <property type="entry name" value="FAD_FR"/>
    <property type="match status" value="1"/>
</dbReference>
<dbReference type="GO" id="GO:0051537">
    <property type="term" value="F:2 iron, 2 sulfur cluster binding"/>
    <property type="evidence" value="ECO:0007669"/>
    <property type="project" value="UniProtKB-KW"/>
</dbReference>
<keyword evidence="3" id="KW-0285">Flavoprotein</keyword>
<evidence type="ECO:0000256" key="7">
    <source>
        <dbReference type="ARBA" id="ARBA00022982"/>
    </source>
</evidence>
<dbReference type="NCBIfam" id="NF004862">
    <property type="entry name" value="PRK06222.1"/>
    <property type="match status" value="1"/>
</dbReference>
<feature type="binding site" evidence="11">
    <location>
        <position position="225"/>
    </location>
    <ligand>
        <name>[2Fe-2S] cluster</name>
        <dbReference type="ChEBI" id="CHEBI:190135"/>
    </ligand>
</feature>
<dbReference type="PANTHER" id="PTHR43513:SF3">
    <property type="entry name" value="DIHYDROOROTATE DEHYDROGENASE B (NAD(+)), ELECTRON TRANSFER SUBUNIT-RELATED"/>
    <property type="match status" value="1"/>
</dbReference>
<evidence type="ECO:0000256" key="3">
    <source>
        <dbReference type="ARBA" id="ARBA00022630"/>
    </source>
</evidence>
<evidence type="ECO:0000256" key="9">
    <source>
        <dbReference type="ARBA" id="ARBA00023014"/>
    </source>
</evidence>
<dbReference type="InterPro" id="IPR039261">
    <property type="entry name" value="FNR_nucleotide-bd"/>
</dbReference>
<keyword evidence="9 11" id="KW-0411">Iron-sulfur</keyword>
<dbReference type="InterPro" id="IPR019480">
    <property type="entry name" value="Dihydroorotate_DH_Fe-S-bd"/>
</dbReference>
<keyword evidence="8 11" id="KW-0408">Iron</keyword>
<dbReference type="SUPFAM" id="SSF63380">
    <property type="entry name" value="Riboflavin synthase domain-like"/>
    <property type="match status" value="1"/>
</dbReference>
<keyword evidence="5 11" id="KW-0479">Metal-binding</keyword>
<dbReference type="InterPro" id="IPR006058">
    <property type="entry name" value="2Fe2S_fd_BS"/>
</dbReference>
<dbReference type="GO" id="GO:0050660">
    <property type="term" value="F:flavin adenine dinucleotide binding"/>
    <property type="evidence" value="ECO:0007669"/>
    <property type="project" value="InterPro"/>
</dbReference>
<evidence type="ECO:0000256" key="1">
    <source>
        <dbReference type="ARBA" id="ARBA00006422"/>
    </source>
</evidence>
<keyword evidence="4 11" id="KW-0001">2Fe-2S</keyword>
<dbReference type="SUPFAM" id="SSF52343">
    <property type="entry name" value="Ferredoxin reductase-like, C-terminal NADP-linked domain"/>
    <property type="match status" value="1"/>
</dbReference>
<reference evidence="13" key="1">
    <citation type="journal article" date="2020" name="mSystems">
        <title>Genome- and Community-Level Interaction Insights into Carbon Utilization and Element Cycling Functions of Hydrothermarchaeota in Hydrothermal Sediment.</title>
        <authorList>
            <person name="Zhou Z."/>
            <person name="Liu Y."/>
            <person name="Xu W."/>
            <person name="Pan J."/>
            <person name="Luo Z.H."/>
            <person name="Li M."/>
        </authorList>
    </citation>
    <scope>NUCLEOTIDE SEQUENCE [LARGE SCALE GENOMIC DNA]</scope>
    <source>
        <strain evidence="13">SpSt-1116</strain>
    </source>
</reference>
<dbReference type="GO" id="GO:0046872">
    <property type="term" value="F:metal ion binding"/>
    <property type="evidence" value="ECO:0007669"/>
    <property type="project" value="UniProtKB-KW"/>
</dbReference>
<dbReference type="CDD" id="cd06219">
    <property type="entry name" value="DHOD_e_trans_like1"/>
    <property type="match status" value="1"/>
</dbReference>
<comment type="caution">
    <text evidence="13">The sequence shown here is derived from an EMBL/GenBank/DDBJ whole genome shotgun (WGS) entry which is preliminary data.</text>
</comment>
<dbReference type="InterPro" id="IPR050353">
    <property type="entry name" value="PyrK_electron_transfer"/>
</dbReference>
<accession>A0A7J3ZL12</accession>
<keyword evidence="7" id="KW-0249">Electron transport</keyword>
<dbReference type="PANTHER" id="PTHR43513">
    <property type="entry name" value="DIHYDROOROTATE DEHYDROGENASE B (NAD(+)), ELECTRON TRANSFER SUBUNIT"/>
    <property type="match status" value="1"/>
</dbReference>
<dbReference type="InterPro" id="IPR037117">
    <property type="entry name" value="Dihydroorotate_DH_ele_sf"/>
</dbReference>
<dbReference type="Gene3D" id="2.10.240.10">
    <property type="entry name" value="Dihydroorotate dehydrogenase, electron transfer subunit"/>
    <property type="match status" value="1"/>
</dbReference>
<feature type="binding site" evidence="11">
    <location>
        <position position="228"/>
    </location>
    <ligand>
        <name>[2Fe-2S] cluster</name>
        <dbReference type="ChEBI" id="CHEBI:190135"/>
    </ligand>
</feature>
<organism evidence="13">
    <name type="scientific">Fervidicoccus fontis</name>
    <dbReference type="NCBI Taxonomy" id="683846"/>
    <lineage>
        <taxon>Archaea</taxon>
        <taxon>Thermoproteota</taxon>
        <taxon>Thermoprotei</taxon>
        <taxon>Fervidicoccales</taxon>
        <taxon>Fervidicoccaceae</taxon>
        <taxon>Fervidicoccus</taxon>
    </lineage>
</organism>
<evidence type="ECO:0000256" key="10">
    <source>
        <dbReference type="ARBA" id="ARBA00034078"/>
    </source>
</evidence>
<evidence type="ECO:0000313" key="13">
    <source>
        <dbReference type="EMBL" id="HHQ80791.1"/>
    </source>
</evidence>
<dbReference type="Gene3D" id="2.40.30.10">
    <property type="entry name" value="Translation factors"/>
    <property type="match status" value="1"/>
</dbReference>
<dbReference type="EMBL" id="DRZC01000073">
    <property type="protein sequence ID" value="HHQ80791.1"/>
    <property type="molecule type" value="Genomic_DNA"/>
</dbReference>
<dbReference type="InterPro" id="IPR012165">
    <property type="entry name" value="Cyt_c3_hydrogenase_gsu"/>
</dbReference>
<dbReference type="GO" id="GO:0016491">
    <property type="term" value="F:oxidoreductase activity"/>
    <property type="evidence" value="ECO:0007669"/>
    <property type="project" value="InterPro"/>
</dbReference>
<evidence type="ECO:0000256" key="6">
    <source>
        <dbReference type="ARBA" id="ARBA00022827"/>
    </source>
</evidence>
<dbReference type="InterPro" id="IPR017938">
    <property type="entry name" value="Riboflavin_synthase-like_b-brl"/>
</dbReference>
<feature type="binding site" evidence="11">
    <location>
        <position position="240"/>
    </location>
    <ligand>
        <name>[2Fe-2S] cluster</name>
        <dbReference type="ChEBI" id="CHEBI:190135"/>
    </ligand>
</feature>
<feature type="binding site" evidence="11">
    <location>
        <position position="220"/>
    </location>
    <ligand>
        <name>[2Fe-2S] cluster</name>
        <dbReference type="ChEBI" id="CHEBI:190135"/>
    </ligand>
</feature>
<evidence type="ECO:0000256" key="4">
    <source>
        <dbReference type="ARBA" id="ARBA00022714"/>
    </source>
</evidence>
<evidence type="ECO:0000256" key="2">
    <source>
        <dbReference type="ARBA" id="ARBA00022448"/>
    </source>
</evidence>
<keyword evidence="2" id="KW-0813">Transport</keyword>
<feature type="domain" description="FAD-binding FR-type" evidence="12">
    <location>
        <begin position="1"/>
        <end position="98"/>
    </location>
</feature>
<dbReference type="GO" id="GO:0006221">
    <property type="term" value="P:pyrimidine nucleotide biosynthetic process"/>
    <property type="evidence" value="ECO:0007669"/>
    <property type="project" value="InterPro"/>
</dbReference>
<protein>
    <submittedName>
        <fullName evidence="13">Sulfide/dihydroorotate dehydrogenase-like FAD/NAD-binding protein</fullName>
    </submittedName>
</protein>
<dbReference type="PROSITE" id="PS00197">
    <property type="entry name" value="2FE2S_FER_1"/>
    <property type="match status" value="1"/>
</dbReference>
<dbReference type="InterPro" id="IPR017927">
    <property type="entry name" value="FAD-bd_FR_type"/>
</dbReference>
<comment type="cofactor">
    <cofactor evidence="10">
        <name>[2Fe-2S] cluster</name>
        <dbReference type="ChEBI" id="CHEBI:190135"/>
    </cofactor>
</comment>
<evidence type="ECO:0000259" key="12">
    <source>
        <dbReference type="PROSITE" id="PS51384"/>
    </source>
</evidence>
<proteinExistence type="inferred from homology"/>
<keyword evidence="6" id="KW-0274">FAD</keyword>
<comment type="similarity">
    <text evidence="1">Belongs to the PyrK family.</text>
</comment>